<reference evidence="10 11" key="1">
    <citation type="submission" date="2021-06" db="EMBL/GenBank/DDBJ databases">
        <title>Actinomycetes sequencing.</title>
        <authorList>
            <person name="Shan Q."/>
        </authorList>
    </citation>
    <scope>NUCLEOTIDE SEQUENCE [LARGE SCALE GENOMIC DNA]</scope>
    <source>
        <strain evidence="10 11">NEAU-G5</strain>
    </source>
</reference>
<comment type="function">
    <text evidence="7">Has an organic peroxide-dependent peroxidase activity.</text>
</comment>
<dbReference type="CDD" id="cd08153">
    <property type="entry name" value="srpA_like"/>
    <property type="match status" value="1"/>
</dbReference>
<evidence type="ECO:0000259" key="9">
    <source>
        <dbReference type="SMART" id="SM01060"/>
    </source>
</evidence>
<accession>A0ABS6AYY0</accession>
<dbReference type="InterPro" id="IPR020835">
    <property type="entry name" value="Catalase_sf"/>
</dbReference>
<dbReference type="PANTHER" id="PTHR11465">
    <property type="entry name" value="CATALASE"/>
    <property type="match status" value="1"/>
</dbReference>
<dbReference type="EC" id="1.11.1.-" evidence="7"/>
<keyword evidence="2 7" id="KW-0575">Peroxidase</keyword>
<dbReference type="Proteomes" id="UP000733379">
    <property type="component" value="Unassembled WGS sequence"/>
</dbReference>
<evidence type="ECO:0000256" key="6">
    <source>
        <dbReference type="ARBA" id="ARBA00023004"/>
    </source>
</evidence>
<dbReference type="SMART" id="SM01060">
    <property type="entry name" value="Catalase"/>
    <property type="match status" value="1"/>
</dbReference>
<organism evidence="10 11">
    <name type="scientific">Nocardia albiluteola</name>
    <dbReference type="NCBI Taxonomy" id="2842303"/>
    <lineage>
        <taxon>Bacteria</taxon>
        <taxon>Bacillati</taxon>
        <taxon>Actinomycetota</taxon>
        <taxon>Actinomycetes</taxon>
        <taxon>Mycobacteriales</taxon>
        <taxon>Nocardiaceae</taxon>
        <taxon>Nocardia</taxon>
    </lineage>
</organism>
<comment type="cofactor">
    <cofactor evidence="7">
        <name>heme</name>
        <dbReference type="ChEBI" id="CHEBI:30413"/>
    </cofactor>
</comment>
<dbReference type="EMBL" id="JAHKNI010000003">
    <property type="protein sequence ID" value="MBU3062411.1"/>
    <property type="molecule type" value="Genomic_DNA"/>
</dbReference>
<evidence type="ECO:0000313" key="10">
    <source>
        <dbReference type="EMBL" id="MBU3062411.1"/>
    </source>
</evidence>
<proteinExistence type="inferred from homology"/>
<evidence type="ECO:0000256" key="3">
    <source>
        <dbReference type="ARBA" id="ARBA00022617"/>
    </source>
</evidence>
<feature type="domain" description="Catalase core" evidence="9">
    <location>
        <begin position="16"/>
        <end position="337"/>
    </location>
</feature>
<feature type="region of interest" description="Disordered" evidence="8">
    <location>
        <begin position="319"/>
        <end position="342"/>
    </location>
</feature>
<dbReference type="PROSITE" id="PS51402">
    <property type="entry name" value="CATALASE_3"/>
    <property type="match status" value="1"/>
</dbReference>
<evidence type="ECO:0000256" key="5">
    <source>
        <dbReference type="ARBA" id="ARBA00023002"/>
    </source>
</evidence>
<protein>
    <recommendedName>
        <fullName evidence="7">Catalase-related peroxidase</fullName>
        <ecNumber evidence="7">1.11.1.-</ecNumber>
    </recommendedName>
</protein>
<dbReference type="Gene3D" id="2.40.180.10">
    <property type="entry name" value="Catalase core domain"/>
    <property type="match status" value="1"/>
</dbReference>
<evidence type="ECO:0000256" key="4">
    <source>
        <dbReference type="ARBA" id="ARBA00022723"/>
    </source>
</evidence>
<evidence type="ECO:0000256" key="8">
    <source>
        <dbReference type="SAM" id="MobiDB-lite"/>
    </source>
</evidence>
<dbReference type="InterPro" id="IPR011614">
    <property type="entry name" value="Catalase_core"/>
</dbReference>
<keyword evidence="5 7" id="KW-0560">Oxidoreductase</keyword>
<evidence type="ECO:0000313" key="11">
    <source>
        <dbReference type="Proteomes" id="UP000733379"/>
    </source>
</evidence>
<comment type="similarity">
    <text evidence="1 7">Belongs to the catalase family.</text>
</comment>
<dbReference type="PANTHER" id="PTHR11465:SF9">
    <property type="entry name" value="CATALASE"/>
    <property type="match status" value="1"/>
</dbReference>
<dbReference type="SUPFAM" id="SSF56634">
    <property type="entry name" value="Heme-dependent catalase-like"/>
    <property type="match status" value="1"/>
</dbReference>
<dbReference type="InterPro" id="IPR018028">
    <property type="entry name" value="Catalase"/>
</dbReference>
<evidence type="ECO:0000256" key="7">
    <source>
        <dbReference type="PIRNR" id="PIRNR000296"/>
    </source>
</evidence>
<dbReference type="GO" id="GO:0004601">
    <property type="term" value="F:peroxidase activity"/>
    <property type="evidence" value="ECO:0007669"/>
    <property type="project" value="UniProtKB-KW"/>
</dbReference>
<dbReference type="PIRSF" id="PIRSF000296">
    <property type="entry name" value="SrpA"/>
    <property type="match status" value="1"/>
</dbReference>
<gene>
    <name evidence="10" type="ORF">KO481_12865</name>
</gene>
<keyword evidence="6 7" id="KW-0408">Iron</keyword>
<sequence>MAAVGGISAVNVGAFAWAAGWFTPDSLRSGTFVDRFERVYGRHNGFRRNHAKGVSASGTFVGNGAGTALSTASVFRAGTTPVTARFSLSGGMPLAGDQNGTVRGLAVLFHLDGREQWRTAMVNIPVFLDRVPRGFYDRMLATQPVGATGRPDPVKVAAFLAKYPESERAMAVVARTTPSNGFANSPFHGLNAFRFTNAAGTTVPVRWSLLPEDPFVAGTHAAGRDYLFDALIERLGHGPVRWRMVVTVAEPGDPTNDATRAWPATRRQVEVGTLTIDALATEAPGNARDVNFDPTVLPTGIAPSDDPLLEARSSVYARSYQRRTREPHTPSAVEVPEVRNAR</sequence>
<keyword evidence="3 7" id="KW-0349">Heme</keyword>
<name>A0ABS6AYY0_9NOCA</name>
<comment type="caution">
    <text evidence="10">The sequence shown here is derived from an EMBL/GenBank/DDBJ whole genome shotgun (WGS) entry which is preliminary data.</text>
</comment>
<dbReference type="InterPro" id="IPR024168">
    <property type="entry name" value="Catalase_SrpA-type_pred"/>
</dbReference>
<evidence type="ECO:0000256" key="1">
    <source>
        <dbReference type="ARBA" id="ARBA00005329"/>
    </source>
</evidence>
<evidence type="ECO:0000256" key="2">
    <source>
        <dbReference type="ARBA" id="ARBA00022559"/>
    </source>
</evidence>
<dbReference type="Pfam" id="PF00199">
    <property type="entry name" value="Catalase"/>
    <property type="match status" value="1"/>
</dbReference>
<keyword evidence="11" id="KW-1185">Reference proteome</keyword>
<dbReference type="Gene3D" id="1.20.1280.120">
    <property type="match status" value="1"/>
</dbReference>
<keyword evidence="4 7" id="KW-0479">Metal-binding</keyword>